<gene>
    <name evidence="1" type="ORF">PBV87_00760</name>
</gene>
<comment type="caution">
    <text evidence="1">The sequence shown here is derived from an EMBL/GenBank/DDBJ whole genome shotgun (WGS) entry which is preliminary data.</text>
</comment>
<reference evidence="1" key="1">
    <citation type="journal article" date="2023" name="Int. J. Syst. Evol. Microbiol.">
        <title>&lt;i&gt;Holtiella tumoricola&lt;/i&gt; gen. nov. sp. nov., isolated from a human clinical sample.</title>
        <authorList>
            <person name="Allen-Vercoe E."/>
            <person name="Daigneault M.C."/>
            <person name="Vancuren S.J."/>
            <person name="Cochrane K."/>
            <person name="O'Neal L.L."/>
            <person name="Sankaranarayanan K."/>
            <person name="Lawson P.A."/>
        </authorList>
    </citation>
    <scope>NUCLEOTIDE SEQUENCE</scope>
    <source>
        <strain evidence="1">CC70A</strain>
    </source>
</reference>
<protein>
    <submittedName>
        <fullName evidence="1">Uncharacterized protein</fullName>
    </submittedName>
</protein>
<accession>A0AA42DJD8</accession>
<keyword evidence="2" id="KW-1185">Reference proteome</keyword>
<proteinExistence type="predicted"/>
<organism evidence="1 2">
    <name type="scientific">Holtiella tumoricola</name>
    <dbReference type="NCBI Taxonomy" id="3018743"/>
    <lineage>
        <taxon>Bacteria</taxon>
        <taxon>Bacillati</taxon>
        <taxon>Bacillota</taxon>
        <taxon>Clostridia</taxon>
        <taxon>Lachnospirales</taxon>
        <taxon>Cellulosilyticaceae</taxon>
        <taxon>Holtiella</taxon>
    </lineage>
</organism>
<dbReference type="AlphaFoldDB" id="A0AA42DJD8"/>
<name>A0AA42DJD8_9FIRM</name>
<dbReference type="EMBL" id="JAQIFT010000007">
    <property type="protein sequence ID" value="MDA3730043.1"/>
    <property type="molecule type" value="Genomic_DNA"/>
</dbReference>
<evidence type="ECO:0000313" key="2">
    <source>
        <dbReference type="Proteomes" id="UP001169242"/>
    </source>
</evidence>
<dbReference type="RefSeq" id="WP_271010785.1">
    <property type="nucleotide sequence ID" value="NZ_JAQIFT010000007.1"/>
</dbReference>
<dbReference type="Proteomes" id="UP001169242">
    <property type="component" value="Unassembled WGS sequence"/>
</dbReference>
<sequence length="81" mass="9394">MGSSDIEQVIIKYKDGTEKVLDKGMVVSTEQDEEEIHVSMSMCNMSGKEVTFYFESLIRAYAQMRGWDDLYEDEIQDLEID</sequence>
<evidence type="ECO:0000313" key="1">
    <source>
        <dbReference type="EMBL" id="MDA3730043.1"/>
    </source>
</evidence>